<protein>
    <submittedName>
        <fullName evidence="1">Uncharacterized protein</fullName>
    </submittedName>
</protein>
<proteinExistence type="predicted"/>
<reference evidence="1 2" key="1">
    <citation type="submission" date="2020-07" db="EMBL/GenBank/DDBJ databases">
        <title>Genomic Encyclopedia of Type Strains, Phase IV (KMG-V): Genome sequencing to study the core and pangenomes of soil and plant-associated prokaryotes.</title>
        <authorList>
            <person name="Whitman W."/>
        </authorList>
    </citation>
    <scope>NUCLEOTIDE SEQUENCE [LARGE SCALE GENOMIC DNA]</scope>
    <source>
        <strain evidence="1 2">X4EP2</strain>
    </source>
</reference>
<dbReference type="AlphaFoldDB" id="A0A7Y9TGN6"/>
<gene>
    <name evidence="1" type="ORF">HDF17_001242</name>
</gene>
<dbReference type="RefSeq" id="WP_179488797.1">
    <property type="nucleotide sequence ID" value="NZ_JACCCW010000001.1"/>
</dbReference>
<comment type="caution">
    <text evidence="1">The sequence shown here is derived from an EMBL/GenBank/DDBJ whole genome shotgun (WGS) entry which is preliminary data.</text>
</comment>
<dbReference type="EMBL" id="JACCCW010000001">
    <property type="protein sequence ID" value="NYF78955.1"/>
    <property type="molecule type" value="Genomic_DNA"/>
</dbReference>
<keyword evidence="2" id="KW-1185">Reference proteome</keyword>
<organism evidence="1 2">
    <name type="scientific">Granulicella arctica</name>
    <dbReference type="NCBI Taxonomy" id="940613"/>
    <lineage>
        <taxon>Bacteria</taxon>
        <taxon>Pseudomonadati</taxon>
        <taxon>Acidobacteriota</taxon>
        <taxon>Terriglobia</taxon>
        <taxon>Terriglobales</taxon>
        <taxon>Acidobacteriaceae</taxon>
        <taxon>Granulicella</taxon>
    </lineage>
</organism>
<dbReference type="Proteomes" id="UP000589520">
    <property type="component" value="Unassembled WGS sequence"/>
</dbReference>
<name>A0A7Y9TGN6_9BACT</name>
<evidence type="ECO:0000313" key="2">
    <source>
        <dbReference type="Proteomes" id="UP000589520"/>
    </source>
</evidence>
<sequence length="149" mass="16504">MAMTALPVSEVEIQEFLAAFESGTLPKARWTHAAHLLTGACYVHGLGEEAAIEQMRGAVRRYNEAVGGQNTSTSGYHETITVFWIKVLAVLLASEAMMSRAEFAACAVERYTQARSLFRGFYDFDIVASTEARRVWIEPSLKRIEAANL</sequence>
<accession>A0A7Y9TGN6</accession>
<evidence type="ECO:0000313" key="1">
    <source>
        <dbReference type="EMBL" id="NYF78955.1"/>
    </source>
</evidence>